<reference evidence="1" key="1">
    <citation type="submission" date="2019-08" db="EMBL/GenBank/DDBJ databases">
        <authorList>
            <person name="Kucharzyk K."/>
            <person name="Murdoch R.W."/>
            <person name="Higgins S."/>
            <person name="Loffler F."/>
        </authorList>
    </citation>
    <scope>NUCLEOTIDE SEQUENCE</scope>
</reference>
<accession>A0A644WZS1</accession>
<organism evidence="1">
    <name type="scientific">bioreactor metagenome</name>
    <dbReference type="NCBI Taxonomy" id="1076179"/>
    <lineage>
        <taxon>unclassified sequences</taxon>
        <taxon>metagenomes</taxon>
        <taxon>ecological metagenomes</taxon>
    </lineage>
</organism>
<dbReference type="AlphaFoldDB" id="A0A644WZS1"/>
<evidence type="ECO:0000313" key="1">
    <source>
        <dbReference type="EMBL" id="MPM09349.1"/>
    </source>
</evidence>
<gene>
    <name evidence="1" type="ORF">SDC9_55666</name>
</gene>
<name>A0A644WZS1_9ZZZZ</name>
<proteinExistence type="predicted"/>
<dbReference type="EMBL" id="VSSQ01001559">
    <property type="protein sequence ID" value="MPM09349.1"/>
    <property type="molecule type" value="Genomic_DNA"/>
</dbReference>
<sequence>MSLGHRAVHRNFRTGLDNDNVSDLNFFNRDFLFHAVFYDEGGLGRKPHQLLNRFTRPSLGNSFKRLAKQNQRNNHPCRFIVQRFHRHKMSRPDLPGIVDAVQHGGGCTYCN</sequence>
<comment type="caution">
    <text evidence="1">The sequence shown here is derived from an EMBL/GenBank/DDBJ whole genome shotgun (WGS) entry which is preliminary data.</text>
</comment>
<protein>
    <submittedName>
        <fullName evidence="1">Uncharacterized protein</fullName>
    </submittedName>
</protein>
<dbReference type="AntiFam" id="ANF00076">
    <property type="entry name" value="Shadow ORF (opposite copA)"/>
</dbReference>